<organism evidence="1 2">
    <name type="scientific">Collibacillus ludicampi</name>
    <dbReference type="NCBI Taxonomy" id="2771369"/>
    <lineage>
        <taxon>Bacteria</taxon>
        <taxon>Bacillati</taxon>
        <taxon>Bacillota</taxon>
        <taxon>Bacilli</taxon>
        <taxon>Bacillales</taxon>
        <taxon>Alicyclobacillaceae</taxon>
        <taxon>Collibacillus</taxon>
    </lineage>
</organism>
<evidence type="ECO:0000313" key="1">
    <source>
        <dbReference type="EMBL" id="GIM45738.1"/>
    </source>
</evidence>
<keyword evidence="2" id="KW-1185">Reference proteome</keyword>
<reference evidence="1" key="1">
    <citation type="journal article" date="2023" name="Int. J. Syst. Evol. Microbiol.">
        <title>Collibacillus ludicampi gen. nov., sp. nov., a new soil bacterium of the family Alicyclobacillaceae.</title>
        <authorList>
            <person name="Jojima T."/>
            <person name="Ioku Y."/>
            <person name="Fukuta Y."/>
            <person name="Shirasaka N."/>
            <person name="Matsumura Y."/>
            <person name="Mori M."/>
        </authorList>
    </citation>
    <scope>NUCLEOTIDE SEQUENCE</scope>
    <source>
        <strain evidence="1">TP075</strain>
    </source>
</reference>
<sequence length="79" mass="9282">MQQNLSLSALQQLRQATQTMQNIYVQVESTLNAPIRQQHQQLERIHQTVRNCYEEADRALSFLQENAKKIQMQALQSRL</sequence>
<evidence type="ECO:0000313" key="2">
    <source>
        <dbReference type="Proteomes" id="UP001057291"/>
    </source>
</evidence>
<proteinExistence type="predicted"/>
<name>A0AAV4LDK3_9BACL</name>
<protein>
    <submittedName>
        <fullName evidence="1">Uncharacterized protein</fullName>
    </submittedName>
</protein>
<dbReference type="RefSeq" id="WP_282198915.1">
    <property type="nucleotide sequence ID" value="NZ_BOQE01000001.1"/>
</dbReference>
<dbReference type="Proteomes" id="UP001057291">
    <property type="component" value="Unassembled WGS sequence"/>
</dbReference>
<dbReference type="AlphaFoldDB" id="A0AAV4LDK3"/>
<accession>A0AAV4LDK3</accession>
<comment type="caution">
    <text evidence="1">The sequence shown here is derived from an EMBL/GenBank/DDBJ whole genome shotgun (WGS) entry which is preliminary data.</text>
</comment>
<dbReference type="EMBL" id="BOQE01000001">
    <property type="protein sequence ID" value="GIM45738.1"/>
    <property type="molecule type" value="Genomic_DNA"/>
</dbReference>
<gene>
    <name evidence="1" type="ORF">DNHGIG_12870</name>
</gene>